<evidence type="ECO:0008006" key="4">
    <source>
        <dbReference type="Google" id="ProtNLM"/>
    </source>
</evidence>
<feature type="region of interest" description="Disordered" evidence="1">
    <location>
        <begin position="54"/>
        <end position="153"/>
    </location>
</feature>
<dbReference type="AlphaFoldDB" id="A0A1G1THS1"/>
<organism evidence="2 3">
    <name type="scientific">Hymenobacter coccineus</name>
    <dbReference type="NCBI Taxonomy" id="1908235"/>
    <lineage>
        <taxon>Bacteria</taxon>
        <taxon>Pseudomonadati</taxon>
        <taxon>Bacteroidota</taxon>
        <taxon>Cytophagia</taxon>
        <taxon>Cytophagales</taxon>
        <taxon>Hymenobacteraceae</taxon>
        <taxon>Hymenobacter</taxon>
    </lineage>
</organism>
<feature type="compositionally biased region" description="Low complexity" evidence="1">
    <location>
        <begin position="76"/>
        <end position="86"/>
    </location>
</feature>
<keyword evidence="3" id="KW-1185">Reference proteome</keyword>
<dbReference type="RefSeq" id="WP_070743050.1">
    <property type="nucleotide sequence ID" value="NZ_MDZA01000150.1"/>
</dbReference>
<proteinExistence type="predicted"/>
<gene>
    <name evidence="2" type="ORF">BEN49_22850</name>
</gene>
<dbReference type="Proteomes" id="UP000177506">
    <property type="component" value="Unassembled WGS sequence"/>
</dbReference>
<feature type="compositionally biased region" description="Pro residues" evidence="1">
    <location>
        <begin position="59"/>
        <end position="75"/>
    </location>
</feature>
<evidence type="ECO:0000313" key="2">
    <source>
        <dbReference type="EMBL" id="OGX90417.1"/>
    </source>
</evidence>
<name>A0A1G1THS1_9BACT</name>
<accession>A0A1G1THS1</accession>
<sequence>MDPSLETALAALRQLRSDRQNGLITDRDYDRRIATLLQGQNAPALLALLQAEAGAPTVPSSPPVPAAPSPAPAVPAPAVGPSRAAPPAVPTPDFLGTRKSTAPPAVPAPDFTGSKRPASAAAPPAPPVVAAPPSAVEDEATAELGPHRLARPR</sequence>
<evidence type="ECO:0000256" key="1">
    <source>
        <dbReference type="SAM" id="MobiDB-lite"/>
    </source>
</evidence>
<reference evidence="2 3" key="1">
    <citation type="submission" date="2016-08" db="EMBL/GenBank/DDBJ databases">
        <title>Hymenobacter coccineus sp. nov., Hymenobacter lapidarius sp. nov. and Hymenobacter glacialis sp. nov., isolated from Antarctic soil.</title>
        <authorList>
            <person name="Sedlacek I."/>
            <person name="Kralova S."/>
            <person name="Kyrova K."/>
            <person name="Maslanova I."/>
            <person name="Stankova E."/>
            <person name="Vrbovska V."/>
            <person name="Nemec M."/>
            <person name="Bartak M."/>
            <person name="Svec P."/>
            <person name="Busse H.-J."/>
            <person name="Pantucek R."/>
        </authorList>
    </citation>
    <scope>NUCLEOTIDE SEQUENCE [LARGE SCALE GENOMIC DNA]</scope>
    <source>
        <strain evidence="2 3">CCM 8649</strain>
    </source>
</reference>
<protein>
    <recommendedName>
        <fullName evidence="4">SHOCT domain-containing protein</fullName>
    </recommendedName>
</protein>
<evidence type="ECO:0000313" key="3">
    <source>
        <dbReference type="Proteomes" id="UP000177506"/>
    </source>
</evidence>
<dbReference type="EMBL" id="MDZA01000150">
    <property type="protein sequence ID" value="OGX90417.1"/>
    <property type="molecule type" value="Genomic_DNA"/>
</dbReference>
<comment type="caution">
    <text evidence="2">The sequence shown here is derived from an EMBL/GenBank/DDBJ whole genome shotgun (WGS) entry which is preliminary data.</text>
</comment>